<dbReference type="AlphaFoldDB" id="A0A4V3GTH5"/>
<dbReference type="Proteomes" id="UP000294489">
    <property type="component" value="Unassembled WGS sequence"/>
</dbReference>
<dbReference type="EMBL" id="SOEC01000015">
    <property type="protein sequence ID" value="TDX26793.1"/>
    <property type="molecule type" value="Genomic_DNA"/>
</dbReference>
<proteinExistence type="predicted"/>
<reference evidence="2 3" key="1">
    <citation type="submission" date="2019-03" db="EMBL/GenBank/DDBJ databases">
        <title>Freshwater and sediment microbial communities from various areas in North America, analyzing microbe dynamics in response to fracking.</title>
        <authorList>
            <person name="Lamendella R."/>
        </authorList>
    </citation>
    <scope>NUCLEOTIDE SEQUENCE [LARGE SCALE GENOMIC DNA]</scope>
    <source>
        <strain evidence="2 3">6_TX</strain>
    </source>
</reference>
<evidence type="ECO:0000313" key="3">
    <source>
        <dbReference type="Proteomes" id="UP000294489"/>
    </source>
</evidence>
<feature type="signal peptide" evidence="1">
    <location>
        <begin position="1"/>
        <end position="18"/>
    </location>
</feature>
<evidence type="ECO:0000256" key="1">
    <source>
        <dbReference type="SAM" id="SignalP"/>
    </source>
</evidence>
<name>A0A4V3GTH5_9GAMM</name>
<feature type="chain" id="PRO_5020798764" description="Lipoprotein" evidence="1">
    <location>
        <begin position="19"/>
        <end position="287"/>
    </location>
</feature>
<dbReference type="RefSeq" id="WP_134019351.1">
    <property type="nucleotide sequence ID" value="NZ_SOEC01000015.1"/>
</dbReference>
<gene>
    <name evidence="2" type="ORF">DFO67_11558</name>
</gene>
<comment type="caution">
    <text evidence="2">The sequence shown here is derived from an EMBL/GenBank/DDBJ whole genome shotgun (WGS) entry which is preliminary data.</text>
</comment>
<dbReference type="PROSITE" id="PS51257">
    <property type="entry name" value="PROKAR_LIPOPROTEIN"/>
    <property type="match status" value="1"/>
</dbReference>
<protein>
    <recommendedName>
        <fullName evidence="4">Lipoprotein</fullName>
    </recommendedName>
</protein>
<accession>A0A4V3GTH5</accession>
<evidence type="ECO:0000313" key="2">
    <source>
        <dbReference type="EMBL" id="TDX26793.1"/>
    </source>
</evidence>
<evidence type="ECO:0008006" key="4">
    <source>
        <dbReference type="Google" id="ProtNLM"/>
    </source>
</evidence>
<keyword evidence="1" id="KW-0732">Signal</keyword>
<organism evidence="2 3">
    <name type="scientific">Modicisalibacter xianhensis</name>
    <dbReference type="NCBI Taxonomy" id="442341"/>
    <lineage>
        <taxon>Bacteria</taxon>
        <taxon>Pseudomonadati</taxon>
        <taxon>Pseudomonadota</taxon>
        <taxon>Gammaproteobacteria</taxon>
        <taxon>Oceanospirillales</taxon>
        <taxon>Halomonadaceae</taxon>
        <taxon>Modicisalibacter</taxon>
    </lineage>
</organism>
<dbReference type="OrthoDB" id="6190737at2"/>
<sequence length="287" mass="30714">MIKALRFPLLLGALSVLAGCASVSPTANVNRQYDPEASRAYNLAQAAGMYKVRDTELGDAQYSDAMSNLQRGMSDAMLFNSSTGLGLSWGKSLGLGLLSTLNSAPGHTERDSLFGWVSTADASTPEEARHFILEHFETAALGALDELGIAYVPLRPVDRFESHGRKGLSFIIDDASLGCPSLSENPNAREVCVVGISMAVPGERTPIAPKISGVDGPAYWFEAHNQDRFIRFAITQPKGTNVPKEAIAAALTARLPNGIYAYLAPGDERPAMVFDQGEPLLFVKRAG</sequence>